<dbReference type="SUPFAM" id="SSF51556">
    <property type="entry name" value="Metallo-dependent hydrolases"/>
    <property type="match status" value="1"/>
</dbReference>
<dbReference type="Gene3D" id="2.30.40.10">
    <property type="entry name" value="Urease, subunit C, domain 1"/>
    <property type="match status" value="1"/>
</dbReference>
<dbReference type="PANTHER" id="PTHR11647">
    <property type="entry name" value="HYDRANTOINASE/DIHYDROPYRIMIDINASE FAMILY MEMBER"/>
    <property type="match status" value="1"/>
</dbReference>
<dbReference type="CDD" id="cd01297">
    <property type="entry name" value="D-aminoacylase"/>
    <property type="match status" value="1"/>
</dbReference>
<feature type="domain" description="Amidohydrolase 3" evidence="1">
    <location>
        <begin position="432"/>
        <end position="509"/>
    </location>
</feature>
<dbReference type="InterPro" id="IPR011059">
    <property type="entry name" value="Metal-dep_hydrolase_composite"/>
</dbReference>
<name>A0ABZ0PP93_9PROT</name>
<feature type="domain" description="Amidohydrolase 3" evidence="1">
    <location>
        <begin position="43"/>
        <end position="276"/>
    </location>
</feature>
<dbReference type="PANTHER" id="PTHR11647:SF1">
    <property type="entry name" value="COLLAPSIN RESPONSE MEDIATOR PROTEIN"/>
    <property type="match status" value="1"/>
</dbReference>
<dbReference type="InterPro" id="IPR023100">
    <property type="entry name" value="D-aminoacylase_insert_dom_sf"/>
</dbReference>
<evidence type="ECO:0000313" key="3">
    <source>
        <dbReference type="Proteomes" id="UP001305521"/>
    </source>
</evidence>
<keyword evidence="3" id="KW-1185">Reference proteome</keyword>
<keyword evidence="2" id="KW-0378">Hydrolase</keyword>
<dbReference type="Proteomes" id="UP001305521">
    <property type="component" value="Chromosome"/>
</dbReference>
<dbReference type="GO" id="GO:0016787">
    <property type="term" value="F:hydrolase activity"/>
    <property type="evidence" value="ECO:0007669"/>
    <property type="project" value="UniProtKB-KW"/>
</dbReference>
<dbReference type="EMBL" id="CP137852">
    <property type="protein sequence ID" value="WPB87262.1"/>
    <property type="molecule type" value="Genomic_DNA"/>
</dbReference>
<dbReference type="Pfam" id="PF07969">
    <property type="entry name" value="Amidohydro_3"/>
    <property type="match status" value="2"/>
</dbReference>
<dbReference type="SUPFAM" id="SSF51338">
    <property type="entry name" value="Composite domain of metallo-dependent hydrolases"/>
    <property type="match status" value="1"/>
</dbReference>
<sequence length="528" mass="57416">MFDVLVTGGEILDGTGAPAYRADLGVKNGRIAAIGLDLGHATETLDATGCIVAPGFIDIHTHSDFVLLVDGRADSQVCQGVTLEVIGQCGFSCAPFTGEMKPSQLIGFHDAGVEVTWRSFGDYLARLDAQPLGVNVAAMVGHGAIRQAIKCDSVEPTTPDELKAMTRLAEQAFEAGAIGFSTGLEYFPGNIAPMEEVVELCQVCARHNRLYATHVRNRDVHYDLGFTEAVATARQAGARLQISHIQPKYGAPRNAMAHTLELLDRARREDVDVAFDIIPHDWNHTSVVSSLPAWAREGGPRGVLARQRDPAQREAMKHNPRPMWRLVAERRFDDILLLRSGAHPELVGMSFSEIGRRRNTTPMDAALDLLEAEGEALNSVMWTSRGFDDADVRLCLEQAECAVMSDTKALTPRGPLGETIGSLSGYGWVARLLGHYVRDERVISLPEAVRRITSLPAARLGLADRGRLHAGMVADLVVFDPARVRDLSSVREPLRHPEGFAHVVLGGVCTLRDGRRTEANPGQAIRAK</sequence>
<dbReference type="Gene3D" id="3.20.20.140">
    <property type="entry name" value="Metal-dependent hydrolases"/>
    <property type="match status" value="1"/>
</dbReference>
<organism evidence="2 3">
    <name type="scientific">Sediminicoccus rosea</name>
    <dbReference type="NCBI Taxonomy" id="1225128"/>
    <lineage>
        <taxon>Bacteria</taxon>
        <taxon>Pseudomonadati</taxon>
        <taxon>Pseudomonadota</taxon>
        <taxon>Alphaproteobacteria</taxon>
        <taxon>Acetobacterales</taxon>
        <taxon>Roseomonadaceae</taxon>
        <taxon>Sediminicoccus</taxon>
    </lineage>
</organism>
<gene>
    <name evidence="2" type="ORF">R9Z33_10350</name>
</gene>
<protein>
    <submittedName>
        <fullName evidence="2">D-aminoacylase</fullName>
        <ecNumber evidence="2">3.5.1.-</ecNumber>
    </submittedName>
</protein>
<dbReference type="InterPro" id="IPR013108">
    <property type="entry name" value="Amidohydro_3"/>
</dbReference>
<dbReference type="EC" id="3.5.1.-" evidence="2"/>
<evidence type="ECO:0000313" key="2">
    <source>
        <dbReference type="EMBL" id="WPB87262.1"/>
    </source>
</evidence>
<dbReference type="RefSeq" id="WP_318651215.1">
    <property type="nucleotide sequence ID" value="NZ_CP137852.1"/>
</dbReference>
<evidence type="ECO:0000259" key="1">
    <source>
        <dbReference type="Pfam" id="PF07969"/>
    </source>
</evidence>
<proteinExistence type="predicted"/>
<dbReference type="InterPro" id="IPR050378">
    <property type="entry name" value="Metallo-dep_Hydrolases_sf"/>
</dbReference>
<dbReference type="InterPro" id="IPR032466">
    <property type="entry name" value="Metal_Hydrolase"/>
</dbReference>
<accession>A0ABZ0PP93</accession>
<dbReference type="Gene3D" id="3.30.1490.130">
    <property type="entry name" value="D-aminoacylase. Domain 3"/>
    <property type="match status" value="1"/>
</dbReference>
<reference evidence="2 3" key="1">
    <citation type="submission" date="2023-11" db="EMBL/GenBank/DDBJ databases">
        <title>Arctic aerobic anoxygenic photoheterotroph Sediminicoccus rosea KRV36 adapts its photosynthesis to long days of polar summer.</title>
        <authorList>
            <person name="Tomasch J."/>
            <person name="Kopejtka K."/>
            <person name="Bily T."/>
            <person name="Gardiner A.T."/>
            <person name="Gardian Z."/>
            <person name="Shivaramu S."/>
            <person name="Koblizek M."/>
            <person name="Engelhardt F."/>
            <person name="Kaftan D."/>
        </authorList>
    </citation>
    <scope>NUCLEOTIDE SEQUENCE [LARGE SCALE GENOMIC DNA]</scope>
    <source>
        <strain evidence="2 3">R-30</strain>
    </source>
</reference>